<feature type="domain" description="DNA methylase adenine-specific" evidence="2">
    <location>
        <begin position="167"/>
        <end position="498"/>
    </location>
</feature>
<keyword evidence="3" id="KW-0808">Transferase</keyword>
<dbReference type="PANTHER" id="PTHR42998:SF1">
    <property type="entry name" value="TYPE I RESTRICTION ENZYME HINDI METHYLASE SUBUNIT"/>
    <property type="match status" value="1"/>
</dbReference>
<dbReference type="InterPro" id="IPR029063">
    <property type="entry name" value="SAM-dependent_MTases_sf"/>
</dbReference>
<accession>A0A1F7S1V4</accession>
<reference evidence="3 4" key="1">
    <citation type="journal article" date="2016" name="Nat. Commun.">
        <title>Thousands of microbial genomes shed light on interconnected biogeochemical processes in an aquifer system.</title>
        <authorList>
            <person name="Anantharaman K."/>
            <person name="Brown C.T."/>
            <person name="Hug L.A."/>
            <person name="Sharon I."/>
            <person name="Castelle C.J."/>
            <person name="Probst A.J."/>
            <person name="Thomas B.C."/>
            <person name="Singh A."/>
            <person name="Wilkins M.J."/>
            <person name="Karaoz U."/>
            <person name="Brodie E.L."/>
            <person name="Williams K.H."/>
            <person name="Hubbard S.S."/>
            <person name="Banfield J.F."/>
        </authorList>
    </citation>
    <scope>NUCLEOTIDE SEQUENCE [LARGE SCALE GENOMIC DNA]</scope>
</reference>
<keyword evidence="1" id="KW-0680">Restriction system</keyword>
<comment type="caution">
    <text evidence="3">The sequence shown here is derived from an EMBL/GenBank/DDBJ whole genome shotgun (WGS) entry which is preliminary data.</text>
</comment>
<dbReference type="GO" id="GO:0009307">
    <property type="term" value="P:DNA restriction-modification system"/>
    <property type="evidence" value="ECO:0007669"/>
    <property type="project" value="UniProtKB-KW"/>
</dbReference>
<evidence type="ECO:0000313" key="3">
    <source>
        <dbReference type="EMBL" id="OGL47701.1"/>
    </source>
</evidence>
<dbReference type="GO" id="GO:0003677">
    <property type="term" value="F:DNA binding"/>
    <property type="evidence" value="ECO:0007669"/>
    <property type="project" value="InterPro"/>
</dbReference>
<dbReference type="GO" id="GO:0032259">
    <property type="term" value="P:methylation"/>
    <property type="evidence" value="ECO:0007669"/>
    <property type="project" value="UniProtKB-KW"/>
</dbReference>
<dbReference type="InterPro" id="IPR003356">
    <property type="entry name" value="DNA_methylase_A-5"/>
</dbReference>
<sequence>MDYERYKTFEEWDEAQRPNLRLIPAKYGIIDKPPRFVKGSKVDLRQDVHKDELDRIARELHNILWGGGKYQNELFFNLIGLFLVKIYDEKETEKGKPYNFQIFYEGNNPEKPEKVYDRMNELYKKALKDYLKYSKEEVKKVKDIVFDAPKVKYVVESLQDLSFTVNKYDVLGDFFEKIVRSELKQTKGQYLTHTNIVDFIVRALEIENLSIELINAEKRLPYIIDPACGSGTFLIQAMKLITHYCLENSDKIKKSDAVQEKLLGLFPKYRPNRWAEDFIYGLEINGDLAMAAKVNMVGHGDGSAHIEAKDGLLDFNEYEDARLKVKTNSRVYPKPVNERFDIIISNPPFSITVDRDTAKKFPEIFIQGEKIAHSLKKDSKKQEIDTENLFIERWYQFLKPKGRLGVVLPESVFDTTTNRGIRLFLYKHFYIRAVVSLPYLAFSPYTMTKTSLLLAQKKTIEEIKKWDDLWRKYEAEYKDLKNHLKKFFDSKKKPKHKEDQKEKAERISVLKSLLKDNFNPEDESLSINELIDKYDEEIKQADLEWWVFGKVASTEGQNYPIFMAHAEEIGYKRGLRGEEKRENQLFDVITKFESVHKVIINTNNPQKILDYLRKSVIWNS</sequence>
<dbReference type="SUPFAM" id="SSF53335">
    <property type="entry name" value="S-adenosyl-L-methionine-dependent methyltransferases"/>
    <property type="match status" value="1"/>
</dbReference>
<organism evidence="3 4">
    <name type="scientific">Candidatus Schekmanbacteria bacterium RBG_16_38_10</name>
    <dbReference type="NCBI Taxonomy" id="1817879"/>
    <lineage>
        <taxon>Bacteria</taxon>
        <taxon>Candidatus Schekmaniibacteriota</taxon>
    </lineage>
</organism>
<dbReference type="InterPro" id="IPR002052">
    <property type="entry name" value="DNA_methylase_N6_adenine_CS"/>
</dbReference>
<evidence type="ECO:0000259" key="2">
    <source>
        <dbReference type="Pfam" id="PF02384"/>
    </source>
</evidence>
<dbReference type="PANTHER" id="PTHR42998">
    <property type="entry name" value="TYPE I RESTRICTION ENZYME HINDVIIP M PROTEIN-RELATED"/>
    <property type="match status" value="1"/>
</dbReference>
<dbReference type="EMBL" id="MGDE01000022">
    <property type="protein sequence ID" value="OGL47701.1"/>
    <property type="molecule type" value="Genomic_DNA"/>
</dbReference>
<keyword evidence="3" id="KW-0489">Methyltransferase</keyword>
<dbReference type="PROSITE" id="PS00092">
    <property type="entry name" value="N6_MTASE"/>
    <property type="match status" value="1"/>
</dbReference>
<dbReference type="GO" id="GO:0008170">
    <property type="term" value="F:N-methyltransferase activity"/>
    <property type="evidence" value="ECO:0007669"/>
    <property type="project" value="InterPro"/>
</dbReference>
<evidence type="ECO:0000256" key="1">
    <source>
        <dbReference type="ARBA" id="ARBA00022747"/>
    </source>
</evidence>
<dbReference type="Pfam" id="PF02384">
    <property type="entry name" value="N6_Mtase"/>
    <property type="match status" value="1"/>
</dbReference>
<proteinExistence type="predicted"/>
<dbReference type="Gene3D" id="3.40.50.150">
    <property type="entry name" value="Vaccinia Virus protein VP39"/>
    <property type="match status" value="1"/>
</dbReference>
<dbReference type="InterPro" id="IPR052916">
    <property type="entry name" value="Type-I_RE_MTase_Subunit"/>
</dbReference>
<name>A0A1F7S1V4_9BACT</name>
<evidence type="ECO:0000313" key="4">
    <source>
        <dbReference type="Proteomes" id="UP000178797"/>
    </source>
</evidence>
<dbReference type="PRINTS" id="PR00507">
    <property type="entry name" value="N12N6MTFRASE"/>
</dbReference>
<dbReference type="AlphaFoldDB" id="A0A1F7S1V4"/>
<protein>
    <submittedName>
        <fullName evidence="3">Methyltransferase</fullName>
    </submittedName>
</protein>
<dbReference type="Proteomes" id="UP000178797">
    <property type="component" value="Unassembled WGS sequence"/>
</dbReference>
<gene>
    <name evidence="3" type="ORF">A2W05_02950</name>
</gene>